<feature type="signal peptide" evidence="1">
    <location>
        <begin position="1"/>
        <end position="21"/>
    </location>
</feature>
<reference evidence="2" key="1">
    <citation type="journal article" date="2020" name="Stud. Mycol.">
        <title>101 Dothideomycetes genomes: a test case for predicting lifestyles and emergence of pathogens.</title>
        <authorList>
            <person name="Haridas S."/>
            <person name="Albert R."/>
            <person name="Binder M."/>
            <person name="Bloem J."/>
            <person name="Labutti K."/>
            <person name="Salamov A."/>
            <person name="Andreopoulos B."/>
            <person name="Baker S."/>
            <person name="Barry K."/>
            <person name="Bills G."/>
            <person name="Bluhm B."/>
            <person name="Cannon C."/>
            <person name="Castanera R."/>
            <person name="Culley D."/>
            <person name="Daum C."/>
            <person name="Ezra D."/>
            <person name="Gonzalez J."/>
            <person name="Henrissat B."/>
            <person name="Kuo A."/>
            <person name="Liang C."/>
            <person name="Lipzen A."/>
            <person name="Lutzoni F."/>
            <person name="Magnuson J."/>
            <person name="Mondo S."/>
            <person name="Nolan M."/>
            <person name="Ohm R."/>
            <person name="Pangilinan J."/>
            <person name="Park H.-J."/>
            <person name="Ramirez L."/>
            <person name="Alfaro M."/>
            <person name="Sun H."/>
            <person name="Tritt A."/>
            <person name="Yoshinaga Y."/>
            <person name="Zwiers L.-H."/>
            <person name="Turgeon B."/>
            <person name="Goodwin S."/>
            <person name="Spatafora J."/>
            <person name="Crous P."/>
            <person name="Grigoriev I."/>
        </authorList>
    </citation>
    <scope>NUCLEOTIDE SEQUENCE</scope>
    <source>
        <strain evidence="2">CBS 175.79</strain>
    </source>
</reference>
<protein>
    <submittedName>
        <fullName evidence="2">NPP1-domain-containing protein</fullName>
    </submittedName>
</protein>
<keyword evidence="1" id="KW-0732">Signal</keyword>
<dbReference type="InterPro" id="IPR008701">
    <property type="entry name" value="NPP1"/>
</dbReference>
<keyword evidence="3" id="KW-1185">Reference proteome</keyword>
<organism evidence="2 3">
    <name type="scientific">Aaosphaeria arxii CBS 175.79</name>
    <dbReference type="NCBI Taxonomy" id="1450172"/>
    <lineage>
        <taxon>Eukaryota</taxon>
        <taxon>Fungi</taxon>
        <taxon>Dikarya</taxon>
        <taxon>Ascomycota</taxon>
        <taxon>Pezizomycotina</taxon>
        <taxon>Dothideomycetes</taxon>
        <taxon>Pleosporomycetidae</taxon>
        <taxon>Pleosporales</taxon>
        <taxon>Pleosporales incertae sedis</taxon>
        <taxon>Aaosphaeria</taxon>
    </lineage>
</organism>
<dbReference type="PANTHER" id="PTHR33657">
    <property type="entry name" value="DOMAIN PROTEIN, PUTATIVE (AFU_ORTHOLOGUE AFUA_5G00600)-RELATED"/>
    <property type="match status" value="1"/>
</dbReference>
<proteinExistence type="predicted"/>
<dbReference type="EMBL" id="ML978070">
    <property type="protein sequence ID" value="KAF2014996.1"/>
    <property type="molecule type" value="Genomic_DNA"/>
</dbReference>
<dbReference type="OrthoDB" id="89086at2759"/>
<dbReference type="Proteomes" id="UP000799778">
    <property type="component" value="Unassembled WGS sequence"/>
</dbReference>
<dbReference type="GeneID" id="54285768"/>
<dbReference type="PANTHER" id="PTHR33657:SF6">
    <property type="entry name" value="SECRETED PROTEIN"/>
    <property type="match status" value="1"/>
</dbReference>
<dbReference type="Pfam" id="PF05630">
    <property type="entry name" value="NPP1"/>
    <property type="match status" value="1"/>
</dbReference>
<feature type="chain" id="PRO_5025565949" evidence="1">
    <location>
        <begin position="22"/>
        <end position="286"/>
    </location>
</feature>
<name>A0A6A5XQ10_9PLEO</name>
<evidence type="ECO:0000313" key="2">
    <source>
        <dbReference type="EMBL" id="KAF2014996.1"/>
    </source>
</evidence>
<sequence>MKSSPLYVLMAFASALSSSLANILDPLNPKDGSATELSLKFQPALDFDKDSCYHVTALDLKGHFNEGLRPNHPVGASVCRTADRLAHSNAYVRRRCNHYWCAYMYGYYFEKDEGPFVSHIHDWEHVIIWTLHNEIFYVSWSAHGNYTTKHISDSALRFHEGTHIKIVYHIGSGPWSTHSLRLAKGSDEPPENHWGRWFVAWLVEVTWMEPWSKMLLQHNWGEKPHPDMREDDFGMKLKETAPWDAIHNEGFDPWSDADTWATTSLLSGMGLRSNFTSVEELVQQDL</sequence>
<dbReference type="RefSeq" id="XP_033383335.1">
    <property type="nucleotide sequence ID" value="XM_033528371.1"/>
</dbReference>
<evidence type="ECO:0000313" key="3">
    <source>
        <dbReference type="Proteomes" id="UP000799778"/>
    </source>
</evidence>
<accession>A0A6A5XQ10</accession>
<dbReference type="AlphaFoldDB" id="A0A6A5XQ10"/>
<gene>
    <name evidence="2" type="ORF">BU24DRAFT_423915</name>
</gene>
<evidence type="ECO:0000256" key="1">
    <source>
        <dbReference type="SAM" id="SignalP"/>
    </source>
</evidence>